<gene>
    <name evidence="1" type="ORF">CDAR_276191</name>
</gene>
<name>A0AAV4PZ81_9ARAC</name>
<evidence type="ECO:0000313" key="1">
    <source>
        <dbReference type="EMBL" id="GIY01611.1"/>
    </source>
</evidence>
<dbReference type="Proteomes" id="UP001054837">
    <property type="component" value="Unassembled WGS sequence"/>
</dbReference>
<accession>A0AAV4PZ81</accession>
<organism evidence="1 2">
    <name type="scientific">Caerostris darwini</name>
    <dbReference type="NCBI Taxonomy" id="1538125"/>
    <lineage>
        <taxon>Eukaryota</taxon>
        <taxon>Metazoa</taxon>
        <taxon>Ecdysozoa</taxon>
        <taxon>Arthropoda</taxon>
        <taxon>Chelicerata</taxon>
        <taxon>Arachnida</taxon>
        <taxon>Araneae</taxon>
        <taxon>Araneomorphae</taxon>
        <taxon>Entelegynae</taxon>
        <taxon>Araneoidea</taxon>
        <taxon>Araneidae</taxon>
        <taxon>Caerostris</taxon>
    </lineage>
</organism>
<sequence>MQQRINKTKEKKHGKFVANQEMLWEGTAPYQWLCVEFLFLIILNFSANQKCNEPLRKRRPKPVRNDVLKGVIRRLSLLTVTLLLVKGYWPNTCGLAISFLYLRCK</sequence>
<keyword evidence="2" id="KW-1185">Reference proteome</keyword>
<protein>
    <submittedName>
        <fullName evidence="1">Uncharacterized protein</fullName>
    </submittedName>
</protein>
<proteinExistence type="predicted"/>
<dbReference type="AlphaFoldDB" id="A0AAV4PZ81"/>
<dbReference type="EMBL" id="BPLQ01003595">
    <property type="protein sequence ID" value="GIY01611.1"/>
    <property type="molecule type" value="Genomic_DNA"/>
</dbReference>
<reference evidence="1 2" key="1">
    <citation type="submission" date="2021-06" db="EMBL/GenBank/DDBJ databases">
        <title>Caerostris darwini draft genome.</title>
        <authorList>
            <person name="Kono N."/>
            <person name="Arakawa K."/>
        </authorList>
    </citation>
    <scope>NUCLEOTIDE SEQUENCE [LARGE SCALE GENOMIC DNA]</scope>
</reference>
<evidence type="ECO:0000313" key="2">
    <source>
        <dbReference type="Proteomes" id="UP001054837"/>
    </source>
</evidence>
<comment type="caution">
    <text evidence="1">The sequence shown here is derived from an EMBL/GenBank/DDBJ whole genome shotgun (WGS) entry which is preliminary data.</text>
</comment>